<evidence type="ECO:0000259" key="10">
    <source>
        <dbReference type="Pfam" id="PF12323"/>
    </source>
</evidence>
<dbReference type="Pfam" id="PF07282">
    <property type="entry name" value="Cas12f1-like_TNB"/>
    <property type="match status" value="1"/>
</dbReference>
<keyword evidence="3" id="KW-0815">Transposition</keyword>
<dbReference type="CDD" id="cd20335">
    <property type="entry name" value="BRcat_RBR"/>
    <property type="match status" value="1"/>
</dbReference>
<evidence type="ECO:0000259" key="9">
    <source>
        <dbReference type="Pfam" id="PF07282"/>
    </source>
</evidence>
<dbReference type="PANTHER" id="PTHR30405">
    <property type="entry name" value="TRANSPOSASE"/>
    <property type="match status" value="1"/>
</dbReference>
<keyword evidence="6" id="KW-0238">DNA-binding</keyword>
<dbReference type="NCBIfam" id="TIGR01766">
    <property type="entry name" value="IS200/IS605 family accessory protein TnpB-like domain"/>
    <property type="match status" value="1"/>
</dbReference>
<feature type="domain" description="Probable transposase IS891/IS1136/IS1341" evidence="8">
    <location>
        <begin position="168"/>
        <end position="275"/>
    </location>
</feature>
<dbReference type="InterPro" id="IPR051399">
    <property type="entry name" value="RNA-guided_DNA_endo/Transpos"/>
</dbReference>
<feature type="domain" description="Transposase putative helix-turn-helix" evidence="10">
    <location>
        <begin position="1"/>
        <end position="46"/>
    </location>
</feature>
<dbReference type="Pfam" id="PF12323">
    <property type="entry name" value="HTH_OrfB_IS605"/>
    <property type="match status" value="1"/>
</dbReference>
<dbReference type="GO" id="GO:0003677">
    <property type="term" value="F:DNA binding"/>
    <property type="evidence" value="ECO:0007669"/>
    <property type="project" value="UniProtKB-KW"/>
</dbReference>
<keyword evidence="4" id="KW-0479">Metal-binding</keyword>
<proteinExistence type="inferred from homology"/>
<evidence type="ECO:0000313" key="11">
    <source>
        <dbReference type="EMBL" id="QBQ53935.1"/>
    </source>
</evidence>
<evidence type="ECO:0000313" key="12">
    <source>
        <dbReference type="Proteomes" id="UP000294325"/>
    </source>
</evidence>
<protein>
    <submittedName>
        <fullName evidence="11">Transposase</fullName>
    </submittedName>
</protein>
<dbReference type="PANTHER" id="PTHR30405:SF25">
    <property type="entry name" value="RNA-GUIDED DNA ENDONUCLEASE INSQ-RELATED"/>
    <property type="match status" value="1"/>
</dbReference>
<reference evidence="11 12" key="1">
    <citation type="submission" date="2019-03" db="EMBL/GenBank/DDBJ databases">
        <title>The genome sequence of Nitrosococcus wardiae strain D1FHST reveals the archetypal metabolic capacity of ammonia-oxidizing Gammaproteobacteria.</title>
        <authorList>
            <person name="Wang L."/>
            <person name="Lim C.K."/>
            <person name="Hanson T.E."/>
            <person name="Dang H."/>
            <person name="Klotz M.G."/>
        </authorList>
    </citation>
    <scope>NUCLEOTIDE SEQUENCE [LARGE SCALE GENOMIC DNA]</scope>
    <source>
        <strain evidence="11 12">D1FHS</strain>
    </source>
</reference>
<name>A0A4V1AVQ3_9GAMM</name>
<gene>
    <name evidence="11" type="ORF">E3U44_04975</name>
</gene>
<dbReference type="InterPro" id="IPR010095">
    <property type="entry name" value="Cas12f1-like_TNB"/>
</dbReference>
<keyword evidence="5" id="KW-0862">Zinc</keyword>
<dbReference type="InterPro" id="IPR001959">
    <property type="entry name" value="Transposase"/>
</dbReference>
<evidence type="ECO:0000259" key="8">
    <source>
        <dbReference type="Pfam" id="PF01385"/>
    </source>
</evidence>
<evidence type="ECO:0000256" key="5">
    <source>
        <dbReference type="ARBA" id="ARBA00022833"/>
    </source>
</evidence>
<dbReference type="Proteomes" id="UP000294325">
    <property type="component" value="Chromosome"/>
</dbReference>
<evidence type="ECO:0000256" key="2">
    <source>
        <dbReference type="ARBA" id="ARBA00011044"/>
    </source>
</evidence>
<dbReference type="InterPro" id="IPR021027">
    <property type="entry name" value="Transposase_put_HTH"/>
</dbReference>
<dbReference type="GO" id="GO:0046872">
    <property type="term" value="F:metal ion binding"/>
    <property type="evidence" value="ECO:0007669"/>
    <property type="project" value="UniProtKB-KW"/>
</dbReference>
<evidence type="ECO:0000256" key="6">
    <source>
        <dbReference type="ARBA" id="ARBA00023125"/>
    </source>
</evidence>
<evidence type="ECO:0000256" key="4">
    <source>
        <dbReference type="ARBA" id="ARBA00022723"/>
    </source>
</evidence>
<comment type="similarity">
    <text evidence="2">In the N-terminal section; belongs to the transposase 2 family.</text>
</comment>
<dbReference type="RefSeq" id="WP_134356943.1">
    <property type="nucleotide sequence ID" value="NZ_CP038033.1"/>
</dbReference>
<dbReference type="GO" id="GO:0032196">
    <property type="term" value="P:transposition"/>
    <property type="evidence" value="ECO:0007669"/>
    <property type="project" value="UniProtKB-KW"/>
</dbReference>
<dbReference type="EMBL" id="CP038033">
    <property type="protein sequence ID" value="QBQ53935.1"/>
    <property type="molecule type" value="Genomic_DNA"/>
</dbReference>
<evidence type="ECO:0000256" key="1">
    <source>
        <dbReference type="ARBA" id="ARBA00008761"/>
    </source>
</evidence>
<dbReference type="NCBIfam" id="NF040570">
    <property type="entry name" value="guided_TnpB"/>
    <property type="match status" value="1"/>
</dbReference>
<accession>A0A4V1AVQ3</accession>
<evidence type="ECO:0000256" key="7">
    <source>
        <dbReference type="ARBA" id="ARBA00023172"/>
    </source>
</evidence>
<dbReference type="GO" id="GO:0006310">
    <property type="term" value="P:DNA recombination"/>
    <property type="evidence" value="ECO:0007669"/>
    <property type="project" value="UniProtKB-KW"/>
</dbReference>
<evidence type="ECO:0000256" key="3">
    <source>
        <dbReference type="ARBA" id="ARBA00022578"/>
    </source>
</evidence>
<comment type="similarity">
    <text evidence="1">In the C-terminal section; belongs to the transposase 35 family.</text>
</comment>
<dbReference type="Pfam" id="PF01385">
    <property type="entry name" value="OrfB_IS605"/>
    <property type="match status" value="1"/>
</dbReference>
<sequence>MTKRAYKERFYPTAEQAELLARSFGCARFVWNNTLKHRTDAFYQNGEVIAHSALEKRLVQLKQDFSWLNEVSSVIFQQSLRDQQQAFKHFWEKQARYPRFKSKHRRQSIRLTKAAFRFKDGQLFIAKSSEPLNIHWSFKDGLPSEPSSITISKDAAGRYFVSMLCEFESEPMPVLNKTVGIDLGLKDLFVTSDGFKFGNPKYTEQYEAKLAYLQRKLAKKRKGSRNRNKLRLKVARMHTKIADCRRDATHKATRTLINENQVVYVESLAVKNMIKHPRLAKHIADANGGEFVRQLKYKAQWVGRTVVEIDRWFPSSKRCPTPGCGHINETLPLDVREWSCPSCGAVHDRDIAAALNIKTAGPAGLASGATGTGATTGVVA</sequence>
<organism evidence="11 12">
    <name type="scientific">Nitrosococcus wardiae</name>
    <dbReference type="NCBI Taxonomy" id="1814290"/>
    <lineage>
        <taxon>Bacteria</taxon>
        <taxon>Pseudomonadati</taxon>
        <taxon>Pseudomonadota</taxon>
        <taxon>Gammaproteobacteria</taxon>
        <taxon>Chromatiales</taxon>
        <taxon>Chromatiaceae</taxon>
        <taxon>Nitrosococcus</taxon>
    </lineage>
</organism>
<keyword evidence="12" id="KW-1185">Reference proteome</keyword>
<dbReference type="KEGG" id="nwr:E3U44_04975"/>
<feature type="domain" description="Cas12f1-like TNB" evidence="9">
    <location>
        <begin position="289"/>
        <end position="357"/>
    </location>
</feature>
<dbReference type="AlphaFoldDB" id="A0A4V1AVQ3"/>
<dbReference type="OrthoDB" id="5754413at2"/>
<keyword evidence="7" id="KW-0233">DNA recombination</keyword>